<evidence type="ECO:0008006" key="3">
    <source>
        <dbReference type="Google" id="ProtNLM"/>
    </source>
</evidence>
<gene>
    <name evidence="1" type="ORF">GCM10025789_13590</name>
</gene>
<name>A0ABP9F912_9ACTN</name>
<dbReference type="RefSeq" id="WP_345580899.1">
    <property type="nucleotide sequence ID" value="NZ_BAABLV010000020.1"/>
</dbReference>
<protein>
    <recommendedName>
        <fullName evidence="3">Heavy metal transporter</fullName>
    </recommendedName>
</protein>
<accession>A0ABP9F912</accession>
<reference evidence="2" key="1">
    <citation type="journal article" date="2019" name="Int. J. Syst. Evol. Microbiol.">
        <title>The Global Catalogue of Microorganisms (GCM) 10K type strain sequencing project: providing services to taxonomists for standard genome sequencing and annotation.</title>
        <authorList>
            <consortium name="The Broad Institute Genomics Platform"/>
            <consortium name="The Broad Institute Genome Sequencing Center for Infectious Disease"/>
            <person name="Wu L."/>
            <person name="Ma J."/>
        </authorList>
    </citation>
    <scope>NUCLEOTIDE SEQUENCE [LARGE SCALE GENOMIC DNA]</scope>
    <source>
        <strain evidence="2">JCM 19125</strain>
    </source>
</reference>
<evidence type="ECO:0000313" key="2">
    <source>
        <dbReference type="Proteomes" id="UP001501521"/>
    </source>
</evidence>
<organism evidence="1 2">
    <name type="scientific">Tessaracoccus lubricantis</name>
    <dbReference type="NCBI Taxonomy" id="545543"/>
    <lineage>
        <taxon>Bacteria</taxon>
        <taxon>Bacillati</taxon>
        <taxon>Actinomycetota</taxon>
        <taxon>Actinomycetes</taxon>
        <taxon>Propionibacteriales</taxon>
        <taxon>Propionibacteriaceae</taxon>
        <taxon>Tessaracoccus</taxon>
    </lineage>
</organism>
<dbReference type="Proteomes" id="UP001501521">
    <property type="component" value="Unassembled WGS sequence"/>
</dbReference>
<evidence type="ECO:0000313" key="1">
    <source>
        <dbReference type="EMBL" id="GAA4897016.1"/>
    </source>
</evidence>
<dbReference type="EMBL" id="BAABLV010000020">
    <property type="protein sequence ID" value="GAA4897016.1"/>
    <property type="molecule type" value="Genomic_DNA"/>
</dbReference>
<comment type="caution">
    <text evidence="1">The sequence shown here is derived from an EMBL/GenBank/DDBJ whole genome shotgun (WGS) entry which is preliminary data.</text>
</comment>
<proteinExistence type="predicted"/>
<sequence length="272" mass="29526">MRRPLIVALVTVLVVGGLGVGAWFGYRYVKQRITPEVCHVATSGGSLTLSPAQARNASVIVAASVELGLPEQAAVIALATAYQESGLRNLDYGDRDSLGLFQQRPSYGWGTEEQIMDPWYSSARFYEELVKFTNWETTDVNDIAQKVQRSGHPEAYRKHEENSRAVAGALRGSVPASLGCVSFEPDSSPDRAGLLRVLQAFGPQLTVEESDGGLSIKAADETTAWAAAQHVVANSYDAALVRVQLADREWKSDSQQWSTLRNPGEELTITAS</sequence>
<keyword evidence="2" id="KW-1185">Reference proteome</keyword>